<evidence type="ECO:0000256" key="2">
    <source>
        <dbReference type="ARBA" id="ARBA00003949"/>
    </source>
</evidence>
<dbReference type="Ensembl" id="ENSSLDT00000012382.1">
    <property type="protein sequence ID" value="ENSSLDP00000011944.1"/>
    <property type="gene ID" value="ENSSLDG00000009489.1"/>
</dbReference>
<dbReference type="GO" id="GO:0072527">
    <property type="term" value="P:pyrimidine-containing compound metabolic process"/>
    <property type="evidence" value="ECO:0007669"/>
    <property type="project" value="UniProtKB-ARBA"/>
</dbReference>
<dbReference type="InterPro" id="IPR016193">
    <property type="entry name" value="Cytidine_deaminase-like"/>
</dbReference>
<feature type="binding site" evidence="11">
    <location>
        <position position="91"/>
    </location>
    <ligand>
        <name>Zn(2+)</name>
        <dbReference type="ChEBI" id="CHEBI:29105"/>
        <note>catalytic</note>
    </ligand>
</feature>
<dbReference type="PANTHER" id="PTHR11644">
    <property type="entry name" value="CYTIDINE DEAMINASE"/>
    <property type="match status" value="1"/>
</dbReference>
<organism evidence="14 15">
    <name type="scientific">Seriola lalandi dorsalis</name>
    <dbReference type="NCBI Taxonomy" id="1841481"/>
    <lineage>
        <taxon>Eukaryota</taxon>
        <taxon>Metazoa</taxon>
        <taxon>Chordata</taxon>
        <taxon>Craniata</taxon>
        <taxon>Vertebrata</taxon>
        <taxon>Euteleostomi</taxon>
        <taxon>Actinopterygii</taxon>
        <taxon>Neopterygii</taxon>
        <taxon>Teleostei</taxon>
        <taxon>Neoteleostei</taxon>
        <taxon>Acanthomorphata</taxon>
        <taxon>Carangaria</taxon>
        <taxon>Carangiformes</taxon>
        <taxon>Carangidae</taxon>
        <taxon>Seriola</taxon>
    </lineage>
</organism>
<dbReference type="PROSITE" id="PS51747">
    <property type="entry name" value="CYT_DCMP_DEAMINASES_2"/>
    <property type="match status" value="1"/>
</dbReference>
<evidence type="ECO:0000256" key="10">
    <source>
        <dbReference type="PIRSR" id="PIRSR606262-1"/>
    </source>
</evidence>
<evidence type="ECO:0000256" key="8">
    <source>
        <dbReference type="ARBA" id="ARBA00032005"/>
    </source>
</evidence>
<dbReference type="CDD" id="cd01283">
    <property type="entry name" value="cytidine_deaminase"/>
    <property type="match status" value="1"/>
</dbReference>
<comment type="catalytic activity">
    <reaction evidence="12">
        <text>2'-deoxycytidine + H2O + H(+) = 2'-deoxyuridine + NH4(+)</text>
        <dbReference type="Rhea" id="RHEA:13433"/>
        <dbReference type="ChEBI" id="CHEBI:15377"/>
        <dbReference type="ChEBI" id="CHEBI:15378"/>
        <dbReference type="ChEBI" id="CHEBI:15698"/>
        <dbReference type="ChEBI" id="CHEBI:16450"/>
        <dbReference type="ChEBI" id="CHEBI:28938"/>
        <dbReference type="EC" id="3.5.4.5"/>
    </reaction>
</comment>
<evidence type="ECO:0000256" key="4">
    <source>
        <dbReference type="ARBA" id="ARBA00012783"/>
    </source>
</evidence>
<feature type="domain" description="CMP/dCMP-type deaminase" evidence="13">
    <location>
        <begin position="39"/>
        <end position="166"/>
    </location>
</feature>
<evidence type="ECO:0000256" key="5">
    <source>
        <dbReference type="ARBA" id="ARBA00022723"/>
    </source>
</evidence>
<feature type="binding site" evidence="11">
    <location>
        <position position="125"/>
    </location>
    <ligand>
        <name>Zn(2+)</name>
        <dbReference type="ChEBI" id="CHEBI:29105"/>
        <note>catalytic</note>
    </ligand>
</feature>
<dbReference type="InterPro" id="IPR050202">
    <property type="entry name" value="Cyt/Deoxycyt_deaminase"/>
</dbReference>
<dbReference type="AlphaFoldDB" id="A0A3B4X307"/>
<dbReference type="NCBIfam" id="NF004064">
    <property type="entry name" value="PRK05578.1"/>
    <property type="match status" value="1"/>
</dbReference>
<keyword evidence="15" id="KW-1185">Reference proteome</keyword>
<dbReference type="GeneTree" id="ENSGT00390000000911"/>
<dbReference type="InterPro" id="IPR016192">
    <property type="entry name" value="APOBEC/CMP_deaminase_Zn-bd"/>
</dbReference>
<dbReference type="GO" id="GO:0055086">
    <property type="term" value="P:nucleobase-containing small molecule metabolic process"/>
    <property type="evidence" value="ECO:0007669"/>
    <property type="project" value="UniProtKB-ARBA"/>
</dbReference>
<proteinExistence type="inferred from homology"/>
<evidence type="ECO:0000256" key="1">
    <source>
        <dbReference type="ARBA" id="ARBA00001947"/>
    </source>
</evidence>
<dbReference type="Proteomes" id="UP000261360">
    <property type="component" value="Unplaced"/>
</dbReference>
<dbReference type="GO" id="GO:0008270">
    <property type="term" value="F:zinc ion binding"/>
    <property type="evidence" value="ECO:0007669"/>
    <property type="project" value="UniProtKB-UniRule"/>
</dbReference>
<keyword evidence="6 12" id="KW-0378">Hydrolase</keyword>
<evidence type="ECO:0000256" key="11">
    <source>
        <dbReference type="PIRSR" id="PIRSR606262-3"/>
    </source>
</evidence>
<feature type="active site" description="Proton donor" evidence="10">
    <location>
        <position position="93"/>
    </location>
</feature>
<comment type="cofactor">
    <cofactor evidence="1 11 12">
        <name>Zn(2+)</name>
        <dbReference type="ChEBI" id="CHEBI:29105"/>
    </cofactor>
</comment>
<reference evidence="14" key="2">
    <citation type="submission" date="2025-09" db="UniProtKB">
        <authorList>
            <consortium name="Ensembl"/>
        </authorList>
    </citation>
    <scope>IDENTIFICATION</scope>
</reference>
<dbReference type="NCBIfam" id="TIGR01354">
    <property type="entry name" value="cyt_deam_tetra"/>
    <property type="match status" value="1"/>
</dbReference>
<comment type="function">
    <text evidence="2 12">This enzyme scavenges exogenous and endogenous cytidine and 2'-deoxycytidine for UMP synthesis.</text>
</comment>
<evidence type="ECO:0000256" key="3">
    <source>
        <dbReference type="ARBA" id="ARBA00006576"/>
    </source>
</evidence>
<dbReference type="FunFam" id="3.40.140.10:FF:000008">
    <property type="entry name" value="Cytidine deaminase"/>
    <property type="match status" value="1"/>
</dbReference>
<evidence type="ECO:0000256" key="7">
    <source>
        <dbReference type="ARBA" id="ARBA00022833"/>
    </source>
</evidence>
<protein>
    <recommendedName>
        <fullName evidence="4 12">Cytidine deaminase</fullName>
        <ecNumber evidence="4 12">3.5.4.5</ecNumber>
    </recommendedName>
    <alternativeName>
        <fullName evidence="8 12">Cytidine aminohydrolase</fullName>
    </alternativeName>
</protein>
<comment type="similarity">
    <text evidence="3 12">Belongs to the cytidine and deoxycytidylate deaminase family.</text>
</comment>
<dbReference type="PROSITE" id="PS00903">
    <property type="entry name" value="CYT_DCMP_DEAMINASES_1"/>
    <property type="match status" value="1"/>
</dbReference>
<evidence type="ECO:0000256" key="6">
    <source>
        <dbReference type="ARBA" id="ARBA00022801"/>
    </source>
</evidence>
<keyword evidence="7 11" id="KW-0862">Zinc</keyword>
<evidence type="ECO:0000256" key="12">
    <source>
        <dbReference type="RuleBase" id="RU364006"/>
    </source>
</evidence>
<dbReference type="SUPFAM" id="SSF53927">
    <property type="entry name" value="Cytidine deaminase-like"/>
    <property type="match status" value="1"/>
</dbReference>
<dbReference type="InterPro" id="IPR006262">
    <property type="entry name" value="Cyt_deam_tetra"/>
</dbReference>
<evidence type="ECO:0000256" key="9">
    <source>
        <dbReference type="ARBA" id="ARBA00049558"/>
    </source>
</evidence>
<keyword evidence="5 11" id="KW-0479">Metal-binding</keyword>
<dbReference type="GO" id="GO:0042802">
    <property type="term" value="F:identical protein binding"/>
    <property type="evidence" value="ECO:0007669"/>
    <property type="project" value="UniProtKB-ARBA"/>
</dbReference>
<evidence type="ECO:0000313" key="14">
    <source>
        <dbReference type="Ensembl" id="ENSSLDP00000011944.1"/>
    </source>
</evidence>
<dbReference type="InterPro" id="IPR002125">
    <property type="entry name" value="CMP_dCMP_dom"/>
</dbReference>
<sequence length="194" mass="21810">MKKETNQAGTDFYDKRNNEKQLIRTDIQAKSSHSIRMEEKIKELIRQSQEAKGQAYCPYSKFRVGAALLTDNGCYFKGCNVENACTNLGLCAERTAITKAVSEGHKTFKAIAIASDMEDKFISPCGACRQVMREFGSKWDVYLTKPDGTHKKMTVDELLPISFGPDDLCSLKLHTIIDETRHCVNWLQQCSAAT</sequence>
<evidence type="ECO:0000313" key="15">
    <source>
        <dbReference type="Proteomes" id="UP000261360"/>
    </source>
</evidence>
<dbReference type="GO" id="GO:0005829">
    <property type="term" value="C:cytosol"/>
    <property type="evidence" value="ECO:0007669"/>
    <property type="project" value="TreeGrafter"/>
</dbReference>
<name>A0A3B4X307_SERLL</name>
<dbReference type="PANTHER" id="PTHR11644:SF24">
    <property type="entry name" value="CYTIDINE DEAMINASE"/>
    <property type="match status" value="1"/>
</dbReference>
<dbReference type="Pfam" id="PF00383">
    <property type="entry name" value="dCMP_cyt_deam_1"/>
    <property type="match status" value="1"/>
</dbReference>
<comment type="catalytic activity">
    <reaction evidence="9 12">
        <text>cytidine + H2O + H(+) = uridine + NH4(+)</text>
        <dbReference type="Rhea" id="RHEA:16069"/>
        <dbReference type="ChEBI" id="CHEBI:15377"/>
        <dbReference type="ChEBI" id="CHEBI:15378"/>
        <dbReference type="ChEBI" id="CHEBI:16704"/>
        <dbReference type="ChEBI" id="CHEBI:17562"/>
        <dbReference type="ChEBI" id="CHEBI:28938"/>
        <dbReference type="EC" id="3.5.4.5"/>
    </reaction>
</comment>
<dbReference type="Gene3D" id="3.40.140.10">
    <property type="entry name" value="Cytidine Deaminase, domain 2"/>
    <property type="match status" value="1"/>
</dbReference>
<reference evidence="14" key="1">
    <citation type="submission" date="2025-08" db="UniProtKB">
        <authorList>
            <consortium name="Ensembl"/>
        </authorList>
    </citation>
    <scope>IDENTIFICATION</scope>
</reference>
<feature type="binding site" evidence="11">
    <location>
        <position position="128"/>
    </location>
    <ligand>
        <name>Zn(2+)</name>
        <dbReference type="ChEBI" id="CHEBI:29105"/>
        <note>catalytic</note>
    </ligand>
</feature>
<dbReference type="EC" id="3.5.4.5" evidence="4 12"/>
<accession>A0A3B4X307</accession>
<evidence type="ECO:0000259" key="13">
    <source>
        <dbReference type="PROSITE" id="PS51747"/>
    </source>
</evidence>
<dbReference type="STRING" id="1841481.ENSSLDP00000011944"/>
<dbReference type="GO" id="GO:0004126">
    <property type="term" value="F:cytidine deaminase activity"/>
    <property type="evidence" value="ECO:0007669"/>
    <property type="project" value="UniProtKB-UniRule"/>
</dbReference>